<dbReference type="GO" id="GO:0004181">
    <property type="term" value="F:metallocarboxypeptidase activity"/>
    <property type="evidence" value="ECO:0007669"/>
    <property type="project" value="InterPro"/>
</dbReference>
<protein>
    <submittedName>
        <fullName evidence="2">Zinc-dependent carboxypeptidase related domain containing protein</fullName>
    </submittedName>
</protein>
<evidence type="ECO:0000313" key="2">
    <source>
        <dbReference type="EMBL" id="AIE84495.1"/>
    </source>
</evidence>
<keyword evidence="2" id="KW-0645">Protease</keyword>
<dbReference type="AlphaFoldDB" id="A0A068NP19"/>
<evidence type="ECO:0000313" key="3">
    <source>
        <dbReference type="Proteomes" id="UP000027982"/>
    </source>
</evidence>
<keyword evidence="2" id="KW-0121">Carboxypeptidase</keyword>
<dbReference type="GO" id="GO:0008270">
    <property type="term" value="F:zinc ion binding"/>
    <property type="evidence" value="ECO:0007669"/>
    <property type="project" value="InterPro"/>
</dbReference>
<dbReference type="SMART" id="SM00631">
    <property type="entry name" value="Zn_pept"/>
    <property type="match status" value="1"/>
</dbReference>
<dbReference type="InterPro" id="IPR000834">
    <property type="entry name" value="Peptidase_M14"/>
</dbReference>
<dbReference type="Proteomes" id="UP000027982">
    <property type="component" value="Chromosome"/>
</dbReference>
<proteinExistence type="predicted"/>
<dbReference type="KEGG" id="fgi:OP10G_1127"/>
<keyword evidence="3" id="KW-1185">Reference proteome</keyword>
<dbReference type="EMBL" id="CP007139">
    <property type="protein sequence ID" value="AIE84495.1"/>
    <property type="molecule type" value="Genomic_DNA"/>
</dbReference>
<feature type="domain" description="Peptidase M14" evidence="1">
    <location>
        <begin position="44"/>
        <end position="332"/>
    </location>
</feature>
<dbReference type="Pfam" id="PF00246">
    <property type="entry name" value="Peptidase_M14"/>
    <property type="match status" value="1"/>
</dbReference>
<accession>A0A068NP19</accession>
<dbReference type="SUPFAM" id="SSF52317">
    <property type="entry name" value="Class I glutamine amidotransferase-like"/>
    <property type="match status" value="1"/>
</dbReference>
<dbReference type="STRING" id="661478.OP10G_1127"/>
<dbReference type="Gene3D" id="3.40.630.10">
    <property type="entry name" value="Zn peptidases"/>
    <property type="match status" value="1"/>
</dbReference>
<name>A0A068NP19_FIMGI</name>
<dbReference type="RefSeq" id="WP_025226874.1">
    <property type="nucleotide sequence ID" value="NZ_CP007139.1"/>
</dbReference>
<dbReference type="HOGENOM" id="CLU_323582_0_0_0"/>
<gene>
    <name evidence="2" type="ORF">OP10G_1127</name>
</gene>
<evidence type="ECO:0000259" key="1">
    <source>
        <dbReference type="SMART" id="SM00631"/>
    </source>
</evidence>
<reference evidence="2 3" key="1">
    <citation type="journal article" date="2014" name="PLoS ONE">
        <title>The first complete genome sequence of the class fimbriimonadia in the phylum armatimonadetes.</title>
        <authorList>
            <person name="Hu Z.Y."/>
            <person name="Wang Y.Z."/>
            <person name="Im W.T."/>
            <person name="Wang S.Y."/>
            <person name="Zhao G.P."/>
            <person name="Zheng H.J."/>
            <person name="Quan Z.X."/>
        </authorList>
    </citation>
    <scope>NUCLEOTIDE SEQUENCE [LARGE SCALE GENOMIC DNA]</scope>
    <source>
        <strain evidence="2">Gsoil 348</strain>
    </source>
</reference>
<sequence>MFATLIAGLALLGPRPFDFYSFGPYDASVPKPESVLGYAPGEHHTNFRDQERVISAIAAAAHDRVKVIQYGKTPEGRPLRILAISSPRNIARLEAIRQEHADLASGKGDPAKTVPIIWINECIHGDETASFESGIWTLYNLAAARGGPLAKALDESVVMLNPVYNADGHERYVVYYNSLAVGSSDPAAFEGFQPSTVYGRLNHYRFDMNRDRVAFSQDETRQEFAEMLRWGPQVYIDQHGQVNSYFFPPEPMSINPNVNRARNAKWTELFGRATGKAFDSAGFGYFTKDEFDLYYPGYLDSSTTLSGAIGMTHETDGGRRLASEREDGSILTLRRGMEKHFLSALTVVRAASENAKPLLADYAKFKRNANNGSFAGKFQRVVMTSPDPRPLMRLREQLGFAGIRSTLAAPFHQNDAHDYWTGAAGPADFQGNVLVVDMAQPQGPLAKALLEMQSDFEPEFVKAQTGKKKTAPEGEEYPGPEGSEFYDMTGWALPFAHNLRAWWCESAPAVRALPDPVYAFKLLPSSVGYALPYRDEEDALAALDALNAGVRVSYSNKPMTVGGQSLPRGTFLVLADRNDDGYEKLLETALRGRKAEAISLNSGYPEVDREGPGSGTVGSLRKPKIALVMGSNTNLAESGAAWFLLERIWHVPFTPISGDALSRGDLGRFTAIILPSRGASSISPHLKDWVSAGGHLVMLDAPKWAIGKDAFADLTKSKEESQSLPGSLFRAELDPRSPLSYGYAAPATGKIDIAVPISGDTFYDVRKEGGSIVAFSADEKVTKLLSGWEWPTETEKALRNTVFLQDAPIGQGHVLLFTQDPTDRAMWPGLNKLVLNSILFGGN</sequence>
<dbReference type="SUPFAM" id="SSF53187">
    <property type="entry name" value="Zn-dependent exopeptidases"/>
    <property type="match status" value="1"/>
</dbReference>
<dbReference type="OrthoDB" id="9758209at2"/>
<dbReference type="InterPro" id="IPR029062">
    <property type="entry name" value="Class_I_gatase-like"/>
</dbReference>
<dbReference type="GO" id="GO:0006508">
    <property type="term" value="P:proteolysis"/>
    <property type="evidence" value="ECO:0007669"/>
    <property type="project" value="InterPro"/>
</dbReference>
<organism evidence="2 3">
    <name type="scientific">Fimbriimonas ginsengisoli Gsoil 348</name>
    <dbReference type="NCBI Taxonomy" id="661478"/>
    <lineage>
        <taxon>Bacteria</taxon>
        <taxon>Bacillati</taxon>
        <taxon>Armatimonadota</taxon>
        <taxon>Fimbriimonadia</taxon>
        <taxon>Fimbriimonadales</taxon>
        <taxon>Fimbriimonadaceae</taxon>
        <taxon>Fimbriimonas</taxon>
    </lineage>
</organism>
<dbReference type="eggNOG" id="COG2866">
    <property type="taxonomic scope" value="Bacteria"/>
</dbReference>
<keyword evidence="2" id="KW-0378">Hydrolase</keyword>